<keyword evidence="3 7" id="KW-0732">Signal</keyword>
<keyword evidence="1" id="KW-0134">Cell wall</keyword>
<sequence length="192" mass="18884">MLISGSVVHAFIALLALTPLDPTPTPTTTAPTTPATTPGTPSPTTPEPTTPTPTARVAITPSTVPAGGAQVTVTAFCPQGTAKATVGSNAFGRHPLNGTGRLTVQTLAAARPDRYAVNLRCEGTTISAQTSLLITQASPAPTPSGPTPSGPPQTGGGATSAANPLLTGGVALIGLGAVAGVLALRRRREGGE</sequence>
<dbReference type="PROSITE" id="PS50847">
    <property type="entry name" value="GRAM_POS_ANCHORING"/>
    <property type="match status" value="1"/>
</dbReference>
<feature type="compositionally biased region" description="Pro residues" evidence="5">
    <location>
        <begin position="40"/>
        <end position="51"/>
    </location>
</feature>
<keyword evidence="6" id="KW-0812">Transmembrane</keyword>
<evidence type="ECO:0000313" key="10">
    <source>
        <dbReference type="Proteomes" id="UP000666915"/>
    </source>
</evidence>
<evidence type="ECO:0000256" key="5">
    <source>
        <dbReference type="SAM" id="MobiDB-lite"/>
    </source>
</evidence>
<feature type="compositionally biased region" description="Low complexity" evidence="5">
    <location>
        <begin position="19"/>
        <end position="39"/>
    </location>
</feature>
<evidence type="ECO:0000256" key="1">
    <source>
        <dbReference type="ARBA" id="ARBA00022512"/>
    </source>
</evidence>
<feature type="compositionally biased region" description="Pro residues" evidence="5">
    <location>
        <begin position="140"/>
        <end position="151"/>
    </location>
</feature>
<keyword evidence="6" id="KW-0472">Membrane</keyword>
<evidence type="ECO:0000313" key="9">
    <source>
        <dbReference type="EMBL" id="MBO2441356.1"/>
    </source>
</evidence>
<keyword evidence="10" id="KW-1185">Reference proteome</keyword>
<evidence type="ECO:0000256" key="2">
    <source>
        <dbReference type="ARBA" id="ARBA00022525"/>
    </source>
</evidence>
<feature type="transmembrane region" description="Helical" evidence="6">
    <location>
        <begin position="165"/>
        <end position="184"/>
    </location>
</feature>
<evidence type="ECO:0000256" key="3">
    <source>
        <dbReference type="ARBA" id="ARBA00022729"/>
    </source>
</evidence>
<dbReference type="InterPro" id="IPR019931">
    <property type="entry name" value="LPXTG_anchor"/>
</dbReference>
<feature type="region of interest" description="Disordered" evidence="5">
    <location>
        <begin position="136"/>
        <end position="162"/>
    </location>
</feature>
<dbReference type="Proteomes" id="UP000666915">
    <property type="component" value="Unassembled WGS sequence"/>
</dbReference>
<evidence type="ECO:0000256" key="6">
    <source>
        <dbReference type="SAM" id="Phobius"/>
    </source>
</evidence>
<keyword evidence="2" id="KW-0964">Secreted</keyword>
<accession>A0ABS3R525</accession>
<dbReference type="RefSeq" id="WP_208269724.1">
    <property type="nucleotide sequence ID" value="NZ_BAAAGM010000070.1"/>
</dbReference>
<gene>
    <name evidence="9" type="ORF">J4557_27920</name>
</gene>
<name>A0ABS3R525_9ACTN</name>
<keyword evidence="4" id="KW-0572">Peptidoglycan-anchor</keyword>
<dbReference type="EMBL" id="JAGEOK010000019">
    <property type="protein sequence ID" value="MBO2441356.1"/>
    <property type="molecule type" value="Genomic_DNA"/>
</dbReference>
<comment type="caution">
    <text evidence="9">The sequence shown here is derived from an EMBL/GenBank/DDBJ whole genome shotgun (WGS) entry which is preliminary data.</text>
</comment>
<feature type="region of interest" description="Disordered" evidence="5">
    <location>
        <begin position="19"/>
        <end position="55"/>
    </location>
</feature>
<keyword evidence="6" id="KW-1133">Transmembrane helix</keyword>
<organism evidence="9 10">
    <name type="scientific">Actinomadura nitritigenes</name>
    <dbReference type="NCBI Taxonomy" id="134602"/>
    <lineage>
        <taxon>Bacteria</taxon>
        <taxon>Bacillati</taxon>
        <taxon>Actinomycetota</taxon>
        <taxon>Actinomycetes</taxon>
        <taxon>Streptosporangiales</taxon>
        <taxon>Thermomonosporaceae</taxon>
        <taxon>Actinomadura</taxon>
    </lineage>
</organism>
<feature type="domain" description="Gram-positive cocci surface proteins LPxTG" evidence="8">
    <location>
        <begin position="151"/>
        <end position="192"/>
    </location>
</feature>
<proteinExistence type="predicted"/>
<protein>
    <recommendedName>
        <fullName evidence="8">Gram-positive cocci surface proteins LPxTG domain-containing protein</fullName>
    </recommendedName>
</protein>
<evidence type="ECO:0000256" key="4">
    <source>
        <dbReference type="ARBA" id="ARBA00023088"/>
    </source>
</evidence>
<reference evidence="9 10" key="1">
    <citation type="submission" date="2021-03" db="EMBL/GenBank/DDBJ databases">
        <authorList>
            <person name="Kanchanasin P."/>
            <person name="Saeng-In P."/>
            <person name="Phongsopitanun W."/>
            <person name="Yuki M."/>
            <person name="Kudo T."/>
            <person name="Ohkuma M."/>
            <person name="Tanasupawat S."/>
        </authorList>
    </citation>
    <scope>NUCLEOTIDE SEQUENCE [LARGE SCALE GENOMIC DNA]</scope>
    <source>
        <strain evidence="9 10">L46</strain>
    </source>
</reference>
<evidence type="ECO:0000259" key="8">
    <source>
        <dbReference type="PROSITE" id="PS50847"/>
    </source>
</evidence>
<evidence type="ECO:0000256" key="7">
    <source>
        <dbReference type="SAM" id="SignalP"/>
    </source>
</evidence>
<feature type="chain" id="PRO_5045166968" description="Gram-positive cocci surface proteins LPxTG domain-containing protein" evidence="7">
    <location>
        <begin position="22"/>
        <end position="192"/>
    </location>
</feature>
<feature type="signal peptide" evidence="7">
    <location>
        <begin position="1"/>
        <end position="21"/>
    </location>
</feature>